<keyword evidence="1" id="KW-1133">Transmembrane helix</keyword>
<dbReference type="EMBL" id="PPCN01000001">
    <property type="protein sequence ID" value="POF34799.1"/>
    <property type="molecule type" value="Genomic_DNA"/>
</dbReference>
<keyword evidence="1" id="KW-0472">Membrane</keyword>
<dbReference type="InterPro" id="IPR025738">
    <property type="entry name" value="BatD"/>
</dbReference>
<feature type="chain" id="PRO_5015442208" evidence="2">
    <location>
        <begin position="22"/>
        <end position="390"/>
    </location>
</feature>
<keyword evidence="1" id="KW-0812">Transmembrane</keyword>
<comment type="caution">
    <text evidence="3">The sequence shown here is derived from an EMBL/GenBank/DDBJ whole genome shotgun (WGS) entry which is preliminary data.</text>
</comment>
<dbReference type="OrthoDB" id="7688940at2"/>
<sequence>MVIRLALLLILLLAPSTGARAESLRLIVPEMLPVVGEMIPVTVRGEYTHRIALETLTFPDSDAYDWMQLARDDWREERVNGRTLLVLERRIALFPRKAGPITIGPLTHHLTIATDTGGREPLDVRTEPVTVQVAAFPADSAPLAASALKVEDTLSALPGALRDGETLIRRVTLSADDTLPHLLPPRPTVRQPWLISFSAPEVREVKPTPQGPETTVIWEWHLRPKTGEPGVLPPVEIPWFDTATRQMRVAQIPAIPFGYASFEANRTRADRLPTSQIATACAVFTAGLLAGLALALAGASPRRKTQILKLLKRWSPHDPTRRALKAAARTKDLIALRSAAERYLARRRDLDLPETGGSTAELDRAIYAAGSGVEGFDPERFRRGLVKGKT</sequence>
<keyword evidence="4" id="KW-1185">Reference proteome</keyword>
<evidence type="ECO:0000313" key="3">
    <source>
        <dbReference type="EMBL" id="POF34799.1"/>
    </source>
</evidence>
<dbReference type="PANTHER" id="PTHR40940:SF1">
    <property type="entry name" value="PROTEIN BATD"/>
    <property type="match status" value="1"/>
</dbReference>
<feature type="transmembrane region" description="Helical" evidence="1">
    <location>
        <begin position="277"/>
        <end position="299"/>
    </location>
</feature>
<evidence type="ECO:0000256" key="1">
    <source>
        <dbReference type="SAM" id="Phobius"/>
    </source>
</evidence>
<evidence type="ECO:0000256" key="2">
    <source>
        <dbReference type="SAM" id="SignalP"/>
    </source>
</evidence>
<protein>
    <submittedName>
        <fullName evidence="3">Oxygen tolerance protein BatD</fullName>
    </submittedName>
</protein>
<accession>A0A2S3V549</accession>
<gene>
    <name evidence="3" type="ORF">CLV41_1011259</name>
</gene>
<keyword evidence="2" id="KW-0732">Signal</keyword>
<reference evidence="3 4" key="1">
    <citation type="submission" date="2018-01" db="EMBL/GenBank/DDBJ databases">
        <title>Genomic Encyclopedia of Archaeal and Bacterial Type Strains, Phase II (KMG-II): from individual species to whole genera.</title>
        <authorList>
            <person name="Goeker M."/>
        </authorList>
    </citation>
    <scope>NUCLEOTIDE SEQUENCE [LARGE SCALE GENOMIC DNA]</scope>
    <source>
        <strain evidence="3 4">DSM 17023</strain>
    </source>
</reference>
<feature type="signal peptide" evidence="2">
    <location>
        <begin position="1"/>
        <end position="21"/>
    </location>
</feature>
<dbReference type="PANTHER" id="PTHR40940">
    <property type="entry name" value="PROTEIN BATD-RELATED"/>
    <property type="match status" value="1"/>
</dbReference>
<organism evidence="3 4">
    <name type="scientific">Roseibium marinum</name>
    <dbReference type="NCBI Taxonomy" id="281252"/>
    <lineage>
        <taxon>Bacteria</taxon>
        <taxon>Pseudomonadati</taxon>
        <taxon>Pseudomonadota</taxon>
        <taxon>Alphaproteobacteria</taxon>
        <taxon>Hyphomicrobiales</taxon>
        <taxon>Stappiaceae</taxon>
        <taxon>Roseibium</taxon>
    </lineage>
</organism>
<dbReference type="RefSeq" id="WP_103221316.1">
    <property type="nucleotide sequence ID" value="NZ_PPCN01000001.1"/>
</dbReference>
<name>A0A2S3V549_9HYPH</name>
<dbReference type="AlphaFoldDB" id="A0A2S3V549"/>
<dbReference type="Proteomes" id="UP000236959">
    <property type="component" value="Unassembled WGS sequence"/>
</dbReference>
<proteinExistence type="predicted"/>
<evidence type="ECO:0000313" key="4">
    <source>
        <dbReference type="Proteomes" id="UP000236959"/>
    </source>
</evidence>